<dbReference type="InterPro" id="IPR002401">
    <property type="entry name" value="Cyt_P450_E_grp-I"/>
</dbReference>
<feature type="transmembrane region" description="Helical" evidence="10">
    <location>
        <begin position="122"/>
        <end position="139"/>
    </location>
</feature>
<keyword evidence="7 9" id="KW-0503">Monooxygenase</keyword>
<evidence type="ECO:0000256" key="1">
    <source>
        <dbReference type="ARBA" id="ARBA00001971"/>
    </source>
</evidence>
<evidence type="ECO:0000256" key="5">
    <source>
        <dbReference type="ARBA" id="ARBA00023002"/>
    </source>
</evidence>
<name>A0AAV0GMB8_9ROSI</name>
<dbReference type="PANTHER" id="PTHR47955:SF8">
    <property type="entry name" value="CYTOCHROME P450 71D11-LIKE"/>
    <property type="match status" value="1"/>
</dbReference>
<keyword evidence="10" id="KW-0472">Membrane</keyword>
<evidence type="ECO:0000256" key="6">
    <source>
        <dbReference type="ARBA" id="ARBA00023004"/>
    </source>
</evidence>
<dbReference type="FunFam" id="1.10.630.10:FF:000043">
    <property type="entry name" value="Cytochrome P450 99A2"/>
    <property type="match status" value="1"/>
</dbReference>
<evidence type="ECO:0008006" key="13">
    <source>
        <dbReference type="Google" id="ProtNLM"/>
    </source>
</evidence>
<evidence type="ECO:0000256" key="4">
    <source>
        <dbReference type="ARBA" id="ARBA00022723"/>
    </source>
</evidence>
<evidence type="ECO:0000256" key="7">
    <source>
        <dbReference type="ARBA" id="ARBA00023033"/>
    </source>
</evidence>
<dbReference type="CDD" id="cd11072">
    <property type="entry name" value="CYP71-like"/>
    <property type="match status" value="1"/>
</dbReference>
<evidence type="ECO:0000256" key="9">
    <source>
        <dbReference type="RuleBase" id="RU000461"/>
    </source>
</evidence>
<sequence>EHTTHNFTTKYTISIIFITNLQYNFTILVLVIPPSLYKPSTPPIFFAFHNTILHIWEKKRADQRTILSSTLPLVPLRFAIPRFPCPGDDDEIHAHNFQKLHCSFHRPISEPKKKMELSLEPTSLLVLLFLAFITISYTLTNVIKNRSSTTGGGRVPPGPRKLPLIGNLHQLKSPPHRSLAQLSAQHGPIMRLQLGQLTTTVISSPAFAREVFTTHDVTFANRPVTAGNRILSYGLLDIGFAPYGGYWRHLRKICKSDLLSASRVGSFRRIREEAAADLVAGIAAESREGGGGGAVNLSKRMVEMTYGIALSAAFGRRCRGEETGEAYVSIVFGIVKMMTGFTLVNLFPSVKLLELVTGMKPKLIKLHNEKDRIVQGILDEHKQRRRNRVVNGDDDEEDEEDLTDVLLKYQQPGDSDFPLTDDSIKANLWDMVTAGAETSSATMEWAMSEMLLNPPVMAEAQSEVRRVYDGKSTVDETLLHELHYLKAVIKETLRLHPPSPLLMPRESSEACEIKGYHIPARTRVIINAWAIHRDPESWPDRPDRFVPERFLSRPMDYKGSEFEFIPFGAGRRMCPGVMFAQANVELSLAKLLFHFDWKLPEGVEELDMSESFGLAVCRKQGLVAVPVPRGAV</sequence>
<dbReference type="AlphaFoldDB" id="A0AAV0GMB8"/>
<feature type="non-terminal residue" evidence="11">
    <location>
        <position position="1"/>
    </location>
</feature>
<organism evidence="11 12">
    <name type="scientific">Linum tenue</name>
    <dbReference type="NCBI Taxonomy" id="586396"/>
    <lineage>
        <taxon>Eukaryota</taxon>
        <taxon>Viridiplantae</taxon>
        <taxon>Streptophyta</taxon>
        <taxon>Embryophyta</taxon>
        <taxon>Tracheophyta</taxon>
        <taxon>Spermatophyta</taxon>
        <taxon>Magnoliopsida</taxon>
        <taxon>eudicotyledons</taxon>
        <taxon>Gunneridae</taxon>
        <taxon>Pentapetalae</taxon>
        <taxon>rosids</taxon>
        <taxon>fabids</taxon>
        <taxon>Malpighiales</taxon>
        <taxon>Linaceae</taxon>
        <taxon>Linum</taxon>
    </lineage>
</organism>
<comment type="caution">
    <text evidence="11">The sequence shown here is derived from an EMBL/GenBank/DDBJ whole genome shotgun (WGS) entry which is preliminary data.</text>
</comment>
<dbReference type="SUPFAM" id="SSF48264">
    <property type="entry name" value="Cytochrome P450"/>
    <property type="match status" value="1"/>
</dbReference>
<comment type="similarity">
    <text evidence="2 9">Belongs to the cytochrome P450 family.</text>
</comment>
<keyword evidence="6 8" id="KW-0408">Iron</keyword>
<proteinExistence type="inferred from homology"/>
<dbReference type="GO" id="GO:0004497">
    <property type="term" value="F:monooxygenase activity"/>
    <property type="evidence" value="ECO:0007669"/>
    <property type="project" value="UniProtKB-KW"/>
</dbReference>
<keyword evidence="5 9" id="KW-0560">Oxidoreductase</keyword>
<evidence type="ECO:0000256" key="3">
    <source>
        <dbReference type="ARBA" id="ARBA00022617"/>
    </source>
</evidence>
<dbReference type="GO" id="GO:0005506">
    <property type="term" value="F:iron ion binding"/>
    <property type="evidence" value="ECO:0007669"/>
    <property type="project" value="InterPro"/>
</dbReference>
<evidence type="ECO:0000313" key="11">
    <source>
        <dbReference type="EMBL" id="CAI0374056.1"/>
    </source>
</evidence>
<dbReference type="InterPro" id="IPR017972">
    <property type="entry name" value="Cyt_P450_CS"/>
</dbReference>
<protein>
    <recommendedName>
        <fullName evidence="13">Cytochrome P450</fullName>
    </recommendedName>
</protein>
<dbReference type="GO" id="GO:0020037">
    <property type="term" value="F:heme binding"/>
    <property type="evidence" value="ECO:0007669"/>
    <property type="project" value="InterPro"/>
</dbReference>
<comment type="cofactor">
    <cofactor evidence="1 8">
        <name>heme</name>
        <dbReference type="ChEBI" id="CHEBI:30413"/>
    </cofactor>
</comment>
<dbReference type="PANTHER" id="PTHR47955">
    <property type="entry name" value="CYTOCHROME P450 FAMILY 71 PROTEIN"/>
    <property type="match status" value="1"/>
</dbReference>
<feature type="binding site" description="axial binding residue" evidence="8">
    <location>
        <position position="574"/>
    </location>
    <ligand>
        <name>heme</name>
        <dbReference type="ChEBI" id="CHEBI:30413"/>
    </ligand>
    <ligandPart>
        <name>Fe</name>
        <dbReference type="ChEBI" id="CHEBI:18248"/>
    </ligandPart>
</feature>
<keyword evidence="12" id="KW-1185">Reference proteome</keyword>
<dbReference type="InterPro" id="IPR001128">
    <property type="entry name" value="Cyt_P450"/>
</dbReference>
<keyword evidence="10" id="KW-0812">Transmembrane</keyword>
<evidence type="ECO:0000313" key="12">
    <source>
        <dbReference type="Proteomes" id="UP001154282"/>
    </source>
</evidence>
<evidence type="ECO:0000256" key="10">
    <source>
        <dbReference type="SAM" id="Phobius"/>
    </source>
</evidence>
<feature type="transmembrane region" description="Helical" evidence="10">
    <location>
        <begin position="12"/>
        <end position="32"/>
    </location>
</feature>
<dbReference type="PROSITE" id="PS00086">
    <property type="entry name" value="CYTOCHROME_P450"/>
    <property type="match status" value="1"/>
</dbReference>
<evidence type="ECO:0000256" key="8">
    <source>
        <dbReference type="PIRSR" id="PIRSR602401-1"/>
    </source>
</evidence>
<accession>A0AAV0GMB8</accession>
<dbReference type="PRINTS" id="PR00385">
    <property type="entry name" value="P450"/>
</dbReference>
<dbReference type="GO" id="GO:0016705">
    <property type="term" value="F:oxidoreductase activity, acting on paired donors, with incorporation or reduction of molecular oxygen"/>
    <property type="evidence" value="ECO:0007669"/>
    <property type="project" value="InterPro"/>
</dbReference>
<dbReference type="Pfam" id="PF00067">
    <property type="entry name" value="p450"/>
    <property type="match status" value="1"/>
</dbReference>
<gene>
    <name evidence="11" type="ORF">LITE_LOCUS28</name>
</gene>
<dbReference type="Gene3D" id="1.10.630.10">
    <property type="entry name" value="Cytochrome P450"/>
    <property type="match status" value="1"/>
</dbReference>
<evidence type="ECO:0000256" key="2">
    <source>
        <dbReference type="ARBA" id="ARBA00010617"/>
    </source>
</evidence>
<reference evidence="11" key="1">
    <citation type="submission" date="2022-08" db="EMBL/GenBank/DDBJ databases">
        <authorList>
            <person name="Gutierrez-Valencia J."/>
        </authorList>
    </citation>
    <scope>NUCLEOTIDE SEQUENCE</scope>
</reference>
<dbReference type="InterPro" id="IPR036396">
    <property type="entry name" value="Cyt_P450_sf"/>
</dbReference>
<dbReference type="EMBL" id="CAMGYJ010000002">
    <property type="protein sequence ID" value="CAI0374056.1"/>
    <property type="molecule type" value="Genomic_DNA"/>
</dbReference>
<keyword evidence="4 8" id="KW-0479">Metal-binding</keyword>
<keyword evidence="3 8" id="KW-0349">Heme</keyword>
<dbReference type="PRINTS" id="PR00463">
    <property type="entry name" value="EP450I"/>
</dbReference>
<keyword evidence="10" id="KW-1133">Transmembrane helix</keyword>
<dbReference type="Proteomes" id="UP001154282">
    <property type="component" value="Unassembled WGS sequence"/>
</dbReference>